<keyword evidence="2" id="KW-0489">Methyltransferase</keyword>
<dbReference type="AlphaFoldDB" id="A0A1T5D4P9"/>
<dbReference type="EMBL" id="FUYZ01000001">
    <property type="protein sequence ID" value="SKB66738.1"/>
    <property type="molecule type" value="Genomic_DNA"/>
</dbReference>
<gene>
    <name evidence="2" type="ORF">SAMN05660477_00629</name>
</gene>
<protein>
    <submittedName>
        <fullName evidence="2">tRNA U34 5-methylaminomethyl-2-thiouridine-forming methyltransferase MnmC</fullName>
    </submittedName>
</protein>
<dbReference type="OrthoDB" id="9786494at2"/>
<dbReference type="PANTHER" id="PTHR39963">
    <property type="entry name" value="SLL0983 PROTEIN"/>
    <property type="match status" value="1"/>
</dbReference>
<name>A0A1T5D4P9_9FLAO</name>
<feature type="domain" description="MnmC-like methyltransferase" evidence="1">
    <location>
        <begin position="143"/>
        <end position="223"/>
    </location>
</feature>
<dbReference type="Pfam" id="PF05430">
    <property type="entry name" value="Methyltransf_30"/>
    <property type="match status" value="1"/>
</dbReference>
<dbReference type="STRING" id="619805.SAMN05660477_00629"/>
<keyword evidence="3" id="KW-1185">Reference proteome</keyword>
<dbReference type="NCBIfam" id="NF033855">
    <property type="entry name" value="tRNA_MNMC2"/>
    <property type="match status" value="1"/>
</dbReference>
<dbReference type="RefSeq" id="WP_079665891.1">
    <property type="nucleotide sequence ID" value="NZ_FUYZ01000001.1"/>
</dbReference>
<organism evidence="2 3">
    <name type="scientific">Soonwooa buanensis</name>
    <dbReference type="NCBI Taxonomy" id="619805"/>
    <lineage>
        <taxon>Bacteria</taxon>
        <taxon>Pseudomonadati</taxon>
        <taxon>Bacteroidota</taxon>
        <taxon>Flavobacteriia</taxon>
        <taxon>Flavobacteriales</taxon>
        <taxon>Weeksellaceae</taxon>
        <taxon>Chryseobacterium group</taxon>
        <taxon>Soonwooa</taxon>
    </lineage>
</organism>
<dbReference type="Gene3D" id="3.40.50.150">
    <property type="entry name" value="Vaccinia Virus protein VP39"/>
    <property type="match status" value="1"/>
</dbReference>
<dbReference type="InterPro" id="IPR047785">
    <property type="entry name" value="tRNA_MNMC2"/>
</dbReference>
<proteinExistence type="predicted"/>
<evidence type="ECO:0000313" key="2">
    <source>
        <dbReference type="EMBL" id="SKB66738.1"/>
    </source>
</evidence>
<dbReference type="InterPro" id="IPR029063">
    <property type="entry name" value="SAM-dependent_MTases_sf"/>
</dbReference>
<dbReference type="InterPro" id="IPR008471">
    <property type="entry name" value="MnmC-like_methylTransf"/>
</dbReference>
<dbReference type="Proteomes" id="UP000191112">
    <property type="component" value="Unassembled WGS sequence"/>
</dbReference>
<dbReference type="PANTHER" id="PTHR39963:SF1">
    <property type="entry name" value="MNMC-LIKE METHYLTRANSFERASE DOMAIN-CONTAINING PROTEIN"/>
    <property type="match status" value="1"/>
</dbReference>
<dbReference type="GO" id="GO:0016645">
    <property type="term" value="F:oxidoreductase activity, acting on the CH-NH group of donors"/>
    <property type="evidence" value="ECO:0007669"/>
    <property type="project" value="InterPro"/>
</dbReference>
<sequence>MNREIITTLDGSKTLYIKDLNETYHSHNGALQEAEHVFIKNGLIKINHYQFNILELGFGTGLNVLVTINALLRNDKNHIIHYFGIEKYPISNDELLALDYAKLFDNPEISEIEKKIHAANWGEATEIIPNFFLTKIKADFFDIKNLELPKIDLVYFDCFGAKVQPDLWEKPLIEIVANTMNIDGLLTTYSSKGSLKRALKELNFSVQKLAGPPGKREMINAIKL</sequence>
<evidence type="ECO:0000259" key="1">
    <source>
        <dbReference type="Pfam" id="PF05430"/>
    </source>
</evidence>
<dbReference type="GO" id="GO:0004808">
    <property type="term" value="F:tRNA (5-methylaminomethyl-2-thiouridylate)(34)-methyltransferase activity"/>
    <property type="evidence" value="ECO:0007669"/>
    <property type="project" value="InterPro"/>
</dbReference>
<accession>A0A1T5D4P9</accession>
<reference evidence="2 3" key="1">
    <citation type="submission" date="2017-02" db="EMBL/GenBank/DDBJ databases">
        <authorList>
            <person name="Peterson S.W."/>
        </authorList>
    </citation>
    <scope>NUCLEOTIDE SEQUENCE [LARGE SCALE GENOMIC DNA]</scope>
    <source>
        <strain evidence="2 3">DSM 22323</strain>
    </source>
</reference>
<evidence type="ECO:0000313" key="3">
    <source>
        <dbReference type="Proteomes" id="UP000191112"/>
    </source>
</evidence>
<keyword evidence="2" id="KW-0808">Transferase</keyword>
<dbReference type="GO" id="GO:0032259">
    <property type="term" value="P:methylation"/>
    <property type="evidence" value="ECO:0007669"/>
    <property type="project" value="UniProtKB-KW"/>
</dbReference>